<evidence type="ECO:0000256" key="1">
    <source>
        <dbReference type="ARBA" id="ARBA00023604"/>
    </source>
</evidence>
<comment type="similarity">
    <text evidence="1">Belongs to the asaB hydroxylase/desaturase family.</text>
</comment>
<dbReference type="NCBIfam" id="NF041278">
    <property type="entry name" value="CmcJ_NvfI_EfuI"/>
    <property type="match status" value="1"/>
</dbReference>
<proteinExistence type="inferred from homology"/>
<sequence>MANLLKTLVSEADEVEVFDWRVSPEHLCKMIRSELTDMNDPTDPLTPAAQVHLDQSPKGVLKRVRLLMGSRADFLLGGRVRVINLWRPLNKVQDWPLAVANGSKFSYQDLIEVDLIRRDYIGSTMYAKWKEGGHEWYYLRDQEPNEICLFKNFDSDTTVNATMCPHASFALLDNEKRLTGCKGGSCVRESIEMRAFVFTYPTNHKTA</sequence>
<comment type="caution">
    <text evidence="2">The sequence shown here is derived from an EMBL/GenBank/DDBJ whole genome shotgun (WGS) entry which is preliminary data.</text>
</comment>
<organism evidence="2 3">
    <name type="scientific">Apiosordaria backusii</name>
    <dbReference type="NCBI Taxonomy" id="314023"/>
    <lineage>
        <taxon>Eukaryota</taxon>
        <taxon>Fungi</taxon>
        <taxon>Dikarya</taxon>
        <taxon>Ascomycota</taxon>
        <taxon>Pezizomycotina</taxon>
        <taxon>Sordariomycetes</taxon>
        <taxon>Sordariomycetidae</taxon>
        <taxon>Sordariales</taxon>
        <taxon>Lasiosphaeriaceae</taxon>
        <taxon>Apiosordaria</taxon>
    </lineage>
</organism>
<dbReference type="InterPro" id="IPR044053">
    <property type="entry name" value="AsaB-like"/>
</dbReference>
<protein>
    <submittedName>
        <fullName evidence="2">Uncharacterized protein</fullName>
    </submittedName>
</protein>
<gene>
    <name evidence="2" type="ORF">B0T21DRAFT_311062</name>
</gene>
<dbReference type="Proteomes" id="UP001172159">
    <property type="component" value="Unassembled WGS sequence"/>
</dbReference>
<dbReference type="PANTHER" id="PTHR34598">
    <property type="entry name" value="BLL6449 PROTEIN"/>
    <property type="match status" value="1"/>
</dbReference>
<dbReference type="PANTHER" id="PTHR34598:SF3">
    <property type="entry name" value="OXIDOREDUCTASE AN1597"/>
    <property type="match status" value="1"/>
</dbReference>
<dbReference type="AlphaFoldDB" id="A0AA40EC29"/>
<evidence type="ECO:0000313" key="2">
    <source>
        <dbReference type="EMBL" id="KAK0735994.1"/>
    </source>
</evidence>
<reference evidence="2" key="1">
    <citation type="submission" date="2023-06" db="EMBL/GenBank/DDBJ databases">
        <title>Genome-scale phylogeny and comparative genomics of the fungal order Sordariales.</title>
        <authorList>
            <consortium name="Lawrence Berkeley National Laboratory"/>
            <person name="Hensen N."/>
            <person name="Bonometti L."/>
            <person name="Westerberg I."/>
            <person name="Brannstrom I.O."/>
            <person name="Guillou S."/>
            <person name="Cros-Aarteil S."/>
            <person name="Calhoun S."/>
            <person name="Haridas S."/>
            <person name="Kuo A."/>
            <person name="Mondo S."/>
            <person name="Pangilinan J."/>
            <person name="Riley R."/>
            <person name="Labutti K."/>
            <person name="Andreopoulos B."/>
            <person name="Lipzen A."/>
            <person name="Chen C."/>
            <person name="Yanf M."/>
            <person name="Daum C."/>
            <person name="Ng V."/>
            <person name="Clum A."/>
            <person name="Steindorff A."/>
            <person name="Ohm R."/>
            <person name="Martin F."/>
            <person name="Silar P."/>
            <person name="Natvig D."/>
            <person name="Lalanne C."/>
            <person name="Gautier V."/>
            <person name="Ament-Velasquez S.L."/>
            <person name="Kruys A."/>
            <person name="Hutchinson M.I."/>
            <person name="Powell A.J."/>
            <person name="Barry K."/>
            <person name="Miller A.N."/>
            <person name="Grigoriev I.V."/>
            <person name="Debuchy R."/>
            <person name="Gladieux P."/>
            <person name="Thoren M.H."/>
            <person name="Johannesson H."/>
        </authorList>
    </citation>
    <scope>NUCLEOTIDE SEQUENCE</scope>
    <source>
        <strain evidence="2">CBS 540.89</strain>
    </source>
</reference>
<accession>A0AA40EC29</accession>
<evidence type="ECO:0000313" key="3">
    <source>
        <dbReference type="Proteomes" id="UP001172159"/>
    </source>
</evidence>
<name>A0AA40EC29_9PEZI</name>
<dbReference type="GO" id="GO:0016491">
    <property type="term" value="F:oxidoreductase activity"/>
    <property type="evidence" value="ECO:0007669"/>
    <property type="project" value="InterPro"/>
</dbReference>
<keyword evidence="3" id="KW-1185">Reference proteome</keyword>
<dbReference type="EMBL" id="JAUKTV010000006">
    <property type="protein sequence ID" value="KAK0735994.1"/>
    <property type="molecule type" value="Genomic_DNA"/>
</dbReference>